<name>A0A4Q9YXZ8_9FLAO</name>
<gene>
    <name evidence="1" type="ORF">EZL74_08025</name>
</gene>
<dbReference type="EMBL" id="SJPE01000008">
    <property type="protein sequence ID" value="TBX68732.1"/>
    <property type="molecule type" value="Genomic_DNA"/>
</dbReference>
<dbReference type="InterPro" id="IPR025629">
    <property type="entry name" value="DUF4287"/>
</dbReference>
<protein>
    <submittedName>
        <fullName evidence="1">DUF4287 domain-containing protein</fullName>
    </submittedName>
</protein>
<evidence type="ECO:0000313" key="2">
    <source>
        <dbReference type="Proteomes" id="UP000293300"/>
    </source>
</evidence>
<dbReference type="Proteomes" id="UP000293300">
    <property type="component" value="Unassembled WGS sequence"/>
</dbReference>
<accession>A0A4Q9YXZ8</accession>
<comment type="caution">
    <text evidence="1">The sequence shown here is derived from an EMBL/GenBank/DDBJ whole genome shotgun (WGS) entry which is preliminary data.</text>
</comment>
<dbReference type="Pfam" id="PF14117">
    <property type="entry name" value="DUF4287"/>
    <property type="match status" value="1"/>
</dbReference>
<dbReference type="OrthoDB" id="1371534at2"/>
<reference evidence="1 2" key="1">
    <citation type="submission" date="2019-02" db="EMBL/GenBank/DDBJ databases">
        <title>Flavobacterium sp. RD-2-33 isolated from forest soil.</title>
        <authorList>
            <person name="Chaudhary D.K."/>
        </authorList>
    </citation>
    <scope>NUCLEOTIDE SEQUENCE [LARGE SCALE GENOMIC DNA]</scope>
    <source>
        <strain evidence="1 2">RD-2-33</strain>
    </source>
</reference>
<dbReference type="RefSeq" id="WP_131476090.1">
    <property type="nucleotide sequence ID" value="NZ_SJPE01000008.1"/>
</dbReference>
<sequence length="71" mass="8428">MKKEYWDVSNEQVIEKTGKDINHWIKVLTDFEAQNKKSNEVVAHLQNEHQVPRYWARTLTTLFLKSDGRAL</sequence>
<evidence type="ECO:0000313" key="1">
    <source>
        <dbReference type="EMBL" id="TBX68732.1"/>
    </source>
</evidence>
<organism evidence="1 2">
    <name type="scientific">Flavobacterium silvisoli</name>
    <dbReference type="NCBI Taxonomy" id="2529433"/>
    <lineage>
        <taxon>Bacteria</taxon>
        <taxon>Pseudomonadati</taxon>
        <taxon>Bacteroidota</taxon>
        <taxon>Flavobacteriia</taxon>
        <taxon>Flavobacteriales</taxon>
        <taxon>Flavobacteriaceae</taxon>
        <taxon>Flavobacterium</taxon>
    </lineage>
</organism>
<proteinExistence type="predicted"/>
<dbReference type="AlphaFoldDB" id="A0A4Q9YXZ8"/>
<keyword evidence="2" id="KW-1185">Reference proteome</keyword>